<dbReference type="Proteomes" id="UP000283509">
    <property type="component" value="Unassembled WGS sequence"/>
</dbReference>
<dbReference type="InterPro" id="IPR011990">
    <property type="entry name" value="TPR-like_helical_dom_sf"/>
</dbReference>
<keyword evidence="9" id="KW-0496">Mitochondrion</keyword>
<keyword evidence="10" id="KW-0687">Ribonucleoprotein</keyword>
<gene>
    <name evidence="13" type="ORF">C7M84_012327</name>
</gene>
<dbReference type="PROSITE" id="PS51375">
    <property type="entry name" value="PPR"/>
    <property type="match status" value="1"/>
</dbReference>
<evidence type="ECO:0000256" key="8">
    <source>
        <dbReference type="ARBA" id="ARBA00022980"/>
    </source>
</evidence>
<name>A0A3R7M0A7_PENVA</name>
<evidence type="ECO:0000256" key="12">
    <source>
        <dbReference type="PROSITE-ProRule" id="PRU00708"/>
    </source>
</evidence>
<comment type="subcellular location">
    <subcellularLocation>
        <location evidence="1">Mitochondrion</location>
    </subcellularLocation>
</comment>
<sequence>MAGAIPRCSVRHLQRLFGSCSISAPVRSVRTSSCNRAEEIVIPNRIPRSSTDILEALASTVGRDSSGPHYKYSDDPYLTPASNVAKRSFSLSKESGRKAARWIRDKHSDLFTHRPEDPFIEAFYPKISFTDESDVSEDTLRELMQKCMVSDAIQVYQICKTKGVELSDSVRQELLEFLGYYNCEDALDEDWVEERWYRQGIMSRDRIRNTWKDHGLAEELFKSLSHQGSPAYCALIRGMTRYYQVDRAWQMYQETLEKGIPLDTETYNSLIRVASLMREGSDLRWKLVKEILTAMSEAGVRPNLGTLNSTLESLSQIASWRQTKNLSLQVMAEFNRLGIQASLASYYFLLIIHCRERGPISHILIDIMNHIADKEFSIQDPKDTFFFVTAMDVCRNHLHSKELAKRVDDLLHTGNNYMLIGDSYKESIYYRHYFALSCSTDTVDQFMELYNELVPHIYTPEPGVMEELLKALKVHEALEYLPQLWSDMIVFDHTSREKLLMSVLSAMTCHQPSEDNTKLTEQLATIAWDLWTRVQRMEEDRRNKITWSGPMIGDLLTTLVRCGEYSKGVEVMQKISADPHIVLGSATVDSLQTLLDAAIGNDEADTGVMVVVYAVDAGHQEAADMAKKLGSSLTLNAEHRAKLTSVLGIDIIADLKEKEISES</sequence>
<keyword evidence="5" id="KW-0810">Translation regulation</keyword>
<evidence type="ECO:0000256" key="10">
    <source>
        <dbReference type="ARBA" id="ARBA00023274"/>
    </source>
</evidence>
<evidence type="ECO:0000256" key="9">
    <source>
        <dbReference type="ARBA" id="ARBA00023128"/>
    </source>
</evidence>
<dbReference type="FunFam" id="1.25.40.10:FF:001004">
    <property type="entry name" value="Protein PTCD3 homolog, mitochondrial"/>
    <property type="match status" value="1"/>
</dbReference>
<evidence type="ECO:0000256" key="4">
    <source>
        <dbReference type="ARBA" id="ARBA00022737"/>
    </source>
</evidence>
<dbReference type="GO" id="GO:0005840">
    <property type="term" value="C:ribosome"/>
    <property type="evidence" value="ECO:0007669"/>
    <property type="project" value="UniProtKB-KW"/>
</dbReference>
<evidence type="ECO:0000313" key="14">
    <source>
        <dbReference type="Proteomes" id="UP000283509"/>
    </source>
</evidence>
<dbReference type="GO" id="GO:0043024">
    <property type="term" value="F:ribosomal small subunit binding"/>
    <property type="evidence" value="ECO:0007669"/>
    <property type="project" value="InterPro"/>
</dbReference>
<keyword evidence="4" id="KW-0677">Repeat</keyword>
<accession>A0A3R7M0A7</accession>
<evidence type="ECO:0000256" key="11">
    <source>
        <dbReference type="ARBA" id="ARBA00035134"/>
    </source>
</evidence>
<dbReference type="Pfam" id="PF22330">
    <property type="entry name" value="Rib_mS39_PPR"/>
    <property type="match status" value="1"/>
</dbReference>
<dbReference type="InterPro" id="IPR002885">
    <property type="entry name" value="PPR_rpt"/>
</dbReference>
<evidence type="ECO:0000256" key="1">
    <source>
        <dbReference type="ARBA" id="ARBA00004173"/>
    </source>
</evidence>
<dbReference type="OrthoDB" id="185373at2759"/>
<dbReference type="GO" id="GO:0032543">
    <property type="term" value="P:mitochondrial translation"/>
    <property type="evidence" value="ECO:0007669"/>
    <property type="project" value="InterPro"/>
</dbReference>
<dbReference type="PANTHER" id="PTHR16276">
    <property type="entry name" value="PENTATRICOPEPTIDE REPEAT DOMAIN-CONTAINING PROTEIN 3"/>
    <property type="match status" value="1"/>
</dbReference>
<evidence type="ECO:0000256" key="2">
    <source>
        <dbReference type="ARBA" id="ARBA00008551"/>
    </source>
</evidence>
<dbReference type="Pfam" id="PF13812">
    <property type="entry name" value="PPR_3"/>
    <property type="match status" value="1"/>
</dbReference>
<keyword evidence="14" id="KW-1185">Reference proteome</keyword>
<reference evidence="13 14" key="1">
    <citation type="submission" date="2018-04" db="EMBL/GenBank/DDBJ databases">
        <authorList>
            <person name="Zhang X."/>
            <person name="Yuan J."/>
            <person name="Li F."/>
            <person name="Xiang J."/>
        </authorList>
    </citation>
    <scope>NUCLEOTIDE SEQUENCE [LARGE SCALE GENOMIC DNA]</scope>
    <source>
        <tissue evidence="13">Muscle</tissue>
    </source>
</reference>
<evidence type="ECO:0000256" key="6">
    <source>
        <dbReference type="ARBA" id="ARBA00022884"/>
    </source>
</evidence>
<organism evidence="13 14">
    <name type="scientific">Penaeus vannamei</name>
    <name type="common">Whiteleg shrimp</name>
    <name type="synonym">Litopenaeus vannamei</name>
    <dbReference type="NCBI Taxonomy" id="6689"/>
    <lineage>
        <taxon>Eukaryota</taxon>
        <taxon>Metazoa</taxon>
        <taxon>Ecdysozoa</taxon>
        <taxon>Arthropoda</taxon>
        <taxon>Crustacea</taxon>
        <taxon>Multicrustacea</taxon>
        <taxon>Malacostraca</taxon>
        <taxon>Eumalacostraca</taxon>
        <taxon>Eucarida</taxon>
        <taxon>Decapoda</taxon>
        <taxon>Dendrobranchiata</taxon>
        <taxon>Penaeoidea</taxon>
        <taxon>Penaeidae</taxon>
        <taxon>Penaeus</taxon>
    </lineage>
</organism>
<feature type="repeat" description="PPR" evidence="12">
    <location>
        <begin position="228"/>
        <end position="262"/>
    </location>
</feature>
<dbReference type="GO" id="GO:0006417">
    <property type="term" value="P:regulation of translation"/>
    <property type="evidence" value="ECO:0007669"/>
    <property type="project" value="UniProtKB-KW"/>
</dbReference>
<comment type="caution">
    <text evidence="13">The sequence shown here is derived from an EMBL/GenBank/DDBJ whole genome shotgun (WGS) entry which is preliminary data.</text>
</comment>
<evidence type="ECO:0000256" key="3">
    <source>
        <dbReference type="ARBA" id="ARBA00022730"/>
    </source>
</evidence>
<protein>
    <recommendedName>
        <fullName evidence="11">Small ribosomal subunit protein mS39</fullName>
    </recommendedName>
</protein>
<dbReference type="InterPro" id="IPR055063">
    <property type="entry name" value="Rib_mS39_PPR"/>
</dbReference>
<keyword evidence="7" id="KW-0809">Transit peptide</keyword>
<dbReference type="Gene3D" id="1.25.40.10">
    <property type="entry name" value="Tetratricopeptide repeat domain"/>
    <property type="match status" value="1"/>
</dbReference>
<keyword evidence="3" id="KW-0699">rRNA-binding</keyword>
<dbReference type="AlphaFoldDB" id="A0A3R7M0A7"/>
<dbReference type="PANTHER" id="PTHR16276:SF1">
    <property type="entry name" value="SMALL RIBOSOMAL SUBUNIT PROTEIN MS39"/>
    <property type="match status" value="1"/>
</dbReference>
<dbReference type="GO" id="GO:0019843">
    <property type="term" value="F:rRNA binding"/>
    <property type="evidence" value="ECO:0007669"/>
    <property type="project" value="UniProtKB-KW"/>
</dbReference>
<keyword evidence="6" id="KW-0694">RNA-binding</keyword>
<proteinExistence type="inferred from homology"/>
<comment type="similarity">
    <text evidence="2">Belongs to the mitochondrion-specific ribosomal protein mS39 family.</text>
</comment>
<evidence type="ECO:0000256" key="5">
    <source>
        <dbReference type="ARBA" id="ARBA00022845"/>
    </source>
</evidence>
<dbReference type="InterPro" id="IPR037387">
    <property type="entry name" value="PTCD3"/>
</dbReference>
<dbReference type="STRING" id="6689.A0A3R7M0A7"/>
<reference evidence="13 14" key="2">
    <citation type="submission" date="2019-01" db="EMBL/GenBank/DDBJ databases">
        <title>The decoding of complex shrimp genome reveals the adaptation for benthos swimmer, frequently molting mechanism and breeding impact on genome.</title>
        <authorList>
            <person name="Sun Y."/>
            <person name="Gao Y."/>
            <person name="Yu Y."/>
        </authorList>
    </citation>
    <scope>NUCLEOTIDE SEQUENCE [LARGE SCALE GENOMIC DNA]</scope>
    <source>
        <tissue evidence="13">Muscle</tissue>
    </source>
</reference>
<dbReference type="GO" id="GO:1990904">
    <property type="term" value="C:ribonucleoprotein complex"/>
    <property type="evidence" value="ECO:0007669"/>
    <property type="project" value="UniProtKB-KW"/>
</dbReference>
<keyword evidence="8" id="KW-0689">Ribosomal protein</keyword>
<evidence type="ECO:0000313" key="13">
    <source>
        <dbReference type="EMBL" id="ROT69434.1"/>
    </source>
</evidence>
<dbReference type="NCBIfam" id="TIGR00756">
    <property type="entry name" value="PPR"/>
    <property type="match status" value="1"/>
</dbReference>
<dbReference type="EMBL" id="QCYY01002563">
    <property type="protein sequence ID" value="ROT69434.1"/>
    <property type="molecule type" value="Genomic_DNA"/>
</dbReference>
<dbReference type="GO" id="GO:0005739">
    <property type="term" value="C:mitochondrion"/>
    <property type="evidence" value="ECO:0007669"/>
    <property type="project" value="UniProtKB-SubCell"/>
</dbReference>
<evidence type="ECO:0000256" key="7">
    <source>
        <dbReference type="ARBA" id="ARBA00022946"/>
    </source>
</evidence>